<evidence type="ECO:0000313" key="3">
    <source>
        <dbReference type="Proteomes" id="UP000030185"/>
    </source>
</evidence>
<dbReference type="EMBL" id="BBLT01000001">
    <property type="protein sequence ID" value="GAL83598.1"/>
    <property type="molecule type" value="Genomic_DNA"/>
</dbReference>
<comment type="caution">
    <text evidence="2">The sequence shown here is derived from an EMBL/GenBank/DDBJ whole genome shotgun (WGS) entry which is preliminary data.</text>
</comment>
<keyword evidence="3" id="KW-1185">Reference proteome</keyword>
<dbReference type="AlphaFoldDB" id="A0A098LBD4"/>
<keyword evidence="1" id="KW-0812">Transmembrane</keyword>
<evidence type="ECO:0000256" key="1">
    <source>
        <dbReference type="SAM" id="Phobius"/>
    </source>
</evidence>
<proteinExistence type="predicted"/>
<keyword evidence="1" id="KW-0472">Membrane</keyword>
<organism evidence="2 3">
    <name type="scientific">Sporocytophaga myxococcoides</name>
    <dbReference type="NCBI Taxonomy" id="153721"/>
    <lineage>
        <taxon>Bacteria</taxon>
        <taxon>Pseudomonadati</taxon>
        <taxon>Bacteroidota</taxon>
        <taxon>Cytophagia</taxon>
        <taxon>Cytophagales</taxon>
        <taxon>Cytophagaceae</taxon>
        <taxon>Sporocytophaga</taxon>
    </lineage>
</organism>
<accession>A0A098LBD4</accession>
<evidence type="ECO:0000313" key="2">
    <source>
        <dbReference type="EMBL" id="GAL83598.1"/>
    </source>
</evidence>
<dbReference type="STRING" id="153721.MYP_825"/>
<keyword evidence="1" id="KW-1133">Transmembrane helix</keyword>
<gene>
    <name evidence="2" type="ORF">MYP_825</name>
</gene>
<feature type="transmembrane region" description="Helical" evidence="1">
    <location>
        <begin position="7"/>
        <end position="26"/>
    </location>
</feature>
<sequence length="50" mass="5781">MILSNSITFFTSGSCPIAMVFLIFFFESNTFNVMLGVIYQSQKFLEFQIK</sequence>
<dbReference type="Proteomes" id="UP000030185">
    <property type="component" value="Unassembled WGS sequence"/>
</dbReference>
<name>A0A098LBD4_9BACT</name>
<reference evidence="2 3" key="1">
    <citation type="submission" date="2014-09" db="EMBL/GenBank/DDBJ databases">
        <title>Sporocytophaga myxococcoides PG-01 genome sequencing.</title>
        <authorList>
            <person name="Liu L."/>
            <person name="Gao P.J."/>
            <person name="Chen G.J."/>
            <person name="Wang L.S."/>
        </authorList>
    </citation>
    <scope>NUCLEOTIDE SEQUENCE [LARGE SCALE GENOMIC DNA]</scope>
    <source>
        <strain evidence="2 3">PG-01</strain>
    </source>
</reference>
<protein>
    <submittedName>
        <fullName evidence="2">Uncharacterized protein</fullName>
    </submittedName>
</protein>